<reference evidence="1 2" key="1">
    <citation type="submission" date="2018-01" db="EMBL/GenBank/DDBJ databases">
        <title>Genome Sequencing and Assembly of Anaerobacter polyendosporus strain CT4.</title>
        <authorList>
            <person name="Tachaapaikoon C."/>
            <person name="Sutheeworapong S."/>
            <person name="Jenjaroenpun P."/>
            <person name="Wongsurawat T."/>
            <person name="Nookeaw I."/>
            <person name="Cheawchanlertfa P."/>
            <person name="Kosugi A."/>
            <person name="Cheevadhanarak S."/>
            <person name="Ratanakhanokchai K."/>
        </authorList>
    </citation>
    <scope>NUCLEOTIDE SEQUENCE [LARGE SCALE GENOMIC DNA]</scope>
    <source>
        <strain evidence="1 2">CT4</strain>
    </source>
</reference>
<dbReference type="InterPro" id="IPR012341">
    <property type="entry name" value="6hp_glycosidase-like_sf"/>
</dbReference>
<organism evidence="1 2">
    <name type="scientific">Clostridium manihotivorum</name>
    <dbReference type="NCBI Taxonomy" id="2320868"/>
    <lineage>
        <taxon>Bacteria</taxon>
        <taxon>Bacillati</taxon>
        <taxon>Bacillota</taxon>
        <taxon>Clostridia</taxon>
        <taxon>Eubacteriales</taxon>
        <taxon>Clostridiaceae</taxon>
        <taxon>Clostridium</taxon>
    </lineage>
</organism>
<proteinExistence type="predicted"/>
<dbReference type="GO" id="GO:0005975">
    <property type="term" value="P:carbohydrate metabolic process"/>
    <property type="evidence" value="ECO:0007669"/>
    <property type="project" value="InterPro"/>
</dbReference>
<accession>A0A3R5U3V4</accession>
<evidence type="ECO:0000313" key="1">
    <source>
        <dbReference type="EMBL" id="QAA30999.1"/>
    </source>
</evidence>
<dbReference type="SUPFAM" id="SSF48208">
    <property type="entry name" value="Six-hairpin glycosidases"/>
    <property type="match status" value="1"/>
</dbReference>
<keyword evidence="2" id="KW-1185">Reference proteome</keyword>
<dbReference type="Gene3D" id="1.50.10.10">
    <property type="match status" value="1"/>
</dbReference>
<name>A0A3R5U3V4_9CLOT</name>
<dbReference type="AlphaFoldDB" id="A0A3R5U3V4"/>
<protein>
    <submittedName>
        <fullName evidence="1">Cellobiose phosphorylase</fullName>
    </submittedName>
</protein>
<dbReference type="EMBL" id="CP025746">
    <property type="protein sequence ID" value="QAA30999.1"/>
    <property type="molecule type" value="Genomic_DNA"/>
</dbReference>
<dbReference type="RefSeq" id="WP_128211550.1">
    <property type="nucleotide sequence ID" value="NZ_CP025746.1"/>
</dbReference>
<evidence type="ECO:0000313" key="2">
    <source>
        <dbReference type="Proteomes" id="UP000286268"/>
    </source>
</evidence>
<dbReference type="Proteomes" id="UP000286268">
    <property type="component" value="Chromosome"/>
</dbReference>
<dbReference type="InterPro" id="IPR008928">
    <property type="entry name" value="6-hairpin_glycosidase_sf"/>
</dbReference>
<dbReference type="OrthoDB" id="38684at2"/>
<sequence length="1061" mass="121854">MAVKYSFNEDKQFIIEDYDRAKTFASFLPGVAGIDGIPMWAYYVNRGQGLGSFGVKDKNNTIMEFFPAHLMYKNVELQGFRTFIKYNGQVHEIFSSASTDVVKRKMYIEKNLLKVEEVNDSLKLKVTVTYFTVPKESYAGLIRKVKLENLDKQEKTIEILDGLTQVLPYGISNGDYQAMANLMKSWFDVFNLENNIAYYKVRATTSDSAEVGEVNKGNFFLAFSSEEEGLIKPIIDMDLIFGANTSLTRAVNFEAETLDSIYSKKQIPENKVSGGFLAKEVILKNEVTLCSVYGHIASLELISSIKDRFNISYVETKEKEARLLAEELVEETYTKTSSHIFDEYINQCYMDNILRGGYPLVFEAGEKNHVYHVFSRKHGDLEREYNFFSLEPAYYSQGNGNFRDVNQNRRNDVLINPKVKEFNVKQFMDLIQADGYNPLSVKGSYFTFDKEKLTDILALAVDNNKGLVDIFSEKFTPGKLINYISDNEIKLNITKDEFVKTVLQHSTQGFEAEFGEGYWTDHWTYNMDLIENYLNIYPDKLQEFLFERKDYRFFDSAVRVLPRSEKYVLASGKVRQYDAIVEDEEKCHKLNISINDTNWLKKSNGLGEVYETNLYGKLISLAVNKFVNLDPMGIGIEMEANKPGWNDAMNGLPGIFGSSVNEAAELLRVINFIIEASESFDKTVEIYVEVAELINQVEALVDDNLCEKLSDFNYWDKVSDLKESYRDKIRFGIQGKEKGFGTRALSVIFRKFKVKLTKGLEKALEIGNGIYPTYMTYEAEEYEVIEGKRNPVNGYENVLVKKFKYVPIPLFLEAPARMLKSIKDKDQARELYEKIKQSKIYDSKLKMYKTSEPLDDTTYEIGRARAFTAGWLERESIFLHMEYKYLLGLLKAGLYEQYFEDIKTALVPFMDPKVYGRSTLENSSFIASSVNPDEAVHGRGFVSRLTGSTSEMLSMWFMMMAGKKVFSYEAGKLKLELKPILPHWMFDSSNEVSFKFLGNILVTYHNKNRKNTFGDNCTVVERICLKDSENQVYKIKGGIVEGQYAELVREGSIKNIDVYMI</sequence>
<gene>
    <name evidence="1" type="ORF">C1I91_04605</name>
</gene>
<dbReference type="KEGG" id="cmah:C1I91_04605"/>